<dbReference type="STRING" id="1414654.BFR47_11110"/>
<proteinExistence type="predicted"/>
<evidence type="ECO:0000256" key="2">
    <source>
        <dbReference type="SAM" id="SignalP"/>
    </source>
</evidence>
<dbReference type="OrthoDB" id="5600128at2"/>
<evidence type="ECO:0000313" key="3">
    <source>
        <dbReference type="EMBL" id="OIN12921.1"/>
    </source>
</evidence>
<keyword evidence="1" id="KW-1133">Transmembrane helix</keyword>
<accession>A0A1J4QGH8</accession>
<dbReference type="EMBL" id="MDKE01000008">
    <property type="protein sequence ID" value="OIN12921.1"/>
    <property type="molecule type" value="Genomic_DNA"/>
</dbReference>
<dbReference type="Proteomes" id="UP000243073">
    <property type="component" value="Unassembled WGS sequence"/>
</dbReference>
<feature type="signal peptide" evidence="2">
    <location>
        <begin position="1"/>
        <end position="24"/>
    </location>
</feature>
<evidence type="ECO:0000313" key="4">
    <source>
        <dbReference type="Proteomes" id="UP000243073"/>
    </source>
</evidence>
<feature type="chain" id="PRO_5013289374" description="CopC domain-containing protein" evidence="2">
    <location>
        <begin position="25"/>
        <end position="182"/>
    </location>
</feature>
<sequence length="182" mass="19558">MLSAIRLNRLSGLALFLCALISVAAPLQAHEGHDHSPPEQAGTAITAPRATAHSELFELVAVPDGAQLIIYLDRWQDNAPVGGATLELESDNWQAEATELSAGTYRVEAPFITAPGQYELLFTITTDDDLDLLTTTLDITATPVTTAAAHPMPMLAVMAVGIVITLLLLYLLLRRLYPSARN</sequence>
<gene>
    <name evidence="3" type="ORF">BFR47_11110</name>
</gene>
<reference evidence="3 4" key="1">
    <citation type="submission" date="2016-07" db="EMBL/GenBank/DDBJ databases">
        <title>Draft Genome Sequence of Oceanisphaera psychrotolerans, isolated from coastal sediment samples.</title>
        <authorList>
            <person name="Zhuo S."/>
            <person name="Ruan Z."/>
        </authorList>
    </citation>
    <scope>NUCLEOTIDE SEQUENCE [LARGE SCALE GENOMIC DNA]</scope>
    <source>
        <strain evidence="3 4">LAM-WHM-ZC</strain>
    </source>
</reference>
<evidence type="ECO:0000256" key="1">
    <source>
        <dbReference type="SAM" id="Phobius"/>
    </source>
</evidence>
<keyword evidence="1" id="KW-0812">Transmembrane</keyword>
<keyword evidence="2" id="KW-0732">Signal</keyword>
<protein>
    <recommendedName>
        <fullName evidence="5">CopC domain-containing protein</fullName>
    </recommendedName>
</protein>
<keyword evidence="4" id="KW-1185">Reference proteome</keyword>
<evidence type="ECO:0008006" key="5">
    <source>
        <dbReference type="Google" id="ProtNLM"/>
    </source>
</evidence>
<name>A0A1J4QGH8_9GAMM</name>
<comment type="caution">
    <text evidence="3">The sequence shown here is derived from an EMBL/GenBank/DDBJ whole genome shotgun (WGS) entry which is preliminary data.</text>
</comment>
<keyword evidence="1" id="KW-0472">Membrane</keyword>
<organism evidence="3 4">
    <name type="scientific">Oceanisphaera psychrotolerans</name>
    <dbReference type="NCBI Taxonomy" id="1414654"/>
    <lineage>
        <taxon>Bacteria</taxon>
        <taxon>Pseudomonadati</taxon>
        <taxon>Pseudomonadota</taxon>
        <taxon>Gammaproteobacteria</taxon>
        <taxon>Aeromonadales</taxon>
        <taxon>Aeromonadaceae</taxon>
        <taxon>Oceanisphaera</taxon>
    </lineage>
</organism>
<dbReference type="AlphaFoldDB" id="A0A1J4QGH8"/>
<feature type="transmembrane region" description="Helical" evidence="1">
    <location>
        <begin position="152"/>
        <end position="173"/>
    </location>
</feature>
<dbReference type="RefSeq" id="WP_139215092.1">
    <property type="nucleotide sequence ID" value="NZ_MDKE01000008.1"/>
</dbReference>